<keyword evidence="3" id="KW-0547">Nucleotide-binding</keyword>
<evidence type="ECO:0000256" key="4">
    <source>
        <dbReference type="ARBA" id="ARBA00022786"/>
    </source>
</evidence>
<dbReference type="PROSITE" id="PS50127">
    <property type="entry name" value="UBC_2"/>
    <property type="match status" value="1"/>
</dbReference>
<dbReference type="EC" id="2.3.2.23" evidence="1"/>
<accession>A0AAD5EBC8</accession>
<organism evidence="8 9">
    <name type="scientific">Umbelopsis ramanniana AG</name>
    <dbReference type="NCBI Taxonomy" id="1314678"/>
    <lineage>
        <taxon>Eukaryota</taxon>
        <taxon>Fungi</taxon>
        <taxon>Fungi incertae sedis</taxon>
        <taxon>Mucoromycota</taxon>
        <taxon>Mucoromycotina</taxon>
        <taxon>Umbelopsidomycetes</taxon>
        <taxon>Umbelopsidales</taxon>
        <taxon>Umbelopsidaceae</taxon>
        <taxon>Umbelopsis</taxon>
    </lineage>
</organism>
<dbReference type="InterPro" id="IPR050113">
    <property type="entry name" value="Ub_conjugating_enzyme"/>
</dbReference>
<evidence type="ECO:0000256" key="6">
    <source>
        <dbReference type="SAM" id="MobiDB-lite"/>
    </source>
</evidence>
<keyword evidence="2" id="KW-0808">Transferase</keyword>
<reference evidence="8" key="1">
    <citation type="submission" date="2021-06" db="EMBL/GenBank/DDBJ databases">
        <authorList>
            <consortium name="DOE Joint Genome Institute"/>
            <person name="Mondo S.J."/>
            <person name="Amses K.R."/>
            <person name="Simmons D.R."/>
            <person name="Longcore J.E."/>
            <person name="Seto K."/>
            <person name="Alves G.H."/>
            <person name="Bonds A.E."/>
            <person name="Quandt C.A."/>
            <person name="Davis W.J."/>
            <person name="Chang Y."/>
            <person name="Letcher P.M."/>
            <person name="Powell M.J."/>
            <person name="Kuo A."/>
            <person name="Labutti K."/>
            <person name="Pangilinan J."/>
            <person name="Andreopoulos W."/>
            <person name="Tritt A."/>
            <person name="Riley R."/>
            <person name="Hundley H."/>
            <person name="Johnson J."/>
            <person name="Lipzen A."/>
            <person name="Barry K."/>
            <person name="Berbee M.L."/>
            <person name="Buchler N.E."/>
            <person name="Grigoriev I.V."/>
            <person name="Spatafora J.W."/>
            <person name="Stajich J.E."/>
            <person name="James T.Y."/>
        </authorList>
    </citation>
    <scope>NUCLEOTIDE SEQUENCE</scope>
    <source>
        <strain evidence="8">AG</strain>
    </source>
</reference>
<dbReference type="Pfam" id="PF00179">
    <property type="entry name" value="UQ_con"/>
    <property type="match status" value="1"/>
</dbReference>
<evidence type="ECO:0000313" key="8">
    <source>
        <dbReference type="EMBL" id="KAI8580583.1"/>
    </source>
</evidence>
<dbReference type="Proteomes" id="UP001206595">
    <property type="component" value="Unassembled WGS sequence"/>
</dbReference>
<evidence type="ECO:0000256" key="1">
    <source>
        <dbReference type="ARBA" id="ARBA00012486"/>
    </source>
</evidence>
<feature type="domain" description="UBC core" evidence="7">
    <location>
        <begin position="5"/>
        <end position="155"/>
    </location>
</feature>
<dbReference type="SUPFAM" id="SSF54495">
    <property type="entry name" value="UBC-like"/>
    <property type="match status" value="1"/>
</dbReference>
<evidence type="ECO:0000256" key="5">
    <source>
        <dbReference type="ARBA" id="ARBA00022840"/>
    </source>
</evidence>
<dbReference type="FunFam" id="3.10.110.10:FF:000041">
    <property type="entry name" value="Ubiquitin-conjugating enzyme E2 T"/>
    <property type="match status" value="1"/>
</dbReference>
<dbReference type="CDD" id="cd23805">
    <property type="entry name" value="UBCc_UBE2T"/>
    <property type="match status" value="1"/>
</dbReference>
<name>A0AAD5EBC8_UMBRA</name>
<evidence type="ECO:0000256" key="2">
    <source>
        <dbReference type="ARBA" id="ARBA00022679"/>
    </source>
</evidence>
<keyword evidence="9" id="KW-1185">Reference proteome</keyword>
<comment type="caution">
    <text evidence="8">The sequence shown here is derived from an EMBL/GenBank/DDBJ whole genome shotgun (WGS) entry which is preliminary data.</text>
</comment>
<evidence type="ECO:0000259" key="7">
    <source>
        <dbReference type="PROSITE" id="PS50127"/>
    </source>
</evidence>
<feature type="region of interest" description="Disordered" evidence="6">
    <location>
        <begin position="178"/>
        <end position="199"/>
    </location>
</feature>
<dbReference type="InterPro" id="IPR016135">
    <property type="entry name" value="UBQ-conjugating_enzyme/RWD"/>
</dbReference>
<dbReference type="InterPro" id="IPR000608">
    <property type="entry name" value="UBC"/>
</dbReference>
<dbReference type="RefSeq" id="XP_051445587.1">
    <property type="nucleotide sequence ID" value="XM_051588238.1"/>
</dbReference>
<dbReference type="GeneID" id="75913583"/>
<gene>
    <name evidence="8" type="ORF">K450DRAFT_236326</name>
</gene>
<proteinExistence type="predicted"/>
<dbReference type="EMBL" id="MU620911">
    <property type="protein sequence ID" value="KAI8580583.1"/>
    <property type="molecule type" value="Genomic_DNA"/>
</dbReference>
<sequence>MLSSQLLNRLKRELAILEHEPPPGIVCYPIDDDCTHLEAHINGPAESPFEKGTFKLDIQIPQRYPFDPPQMRFITPIYHPNIDEAGRICADILKMPPAGNWVPALNLSTVLLALSGLMSEPNPEDPLEMDIAAEYKENIALFRLKAQEMTLKYAIKGSNNTPASSSCQTSSLQATDSASSKISHATTTSITPPSIGQDSILEPANLPVIRSKKLGKLSLSKRKTEDNGIPISERDLKETKGSTVNIKDQKTTPTTSKYFESTSKAVTITSSNNLEIVNKSLNSDGETLQPVTTNNTIPYNNQSDNRLATHHIAPRNVLVQDCNTPNPNQPQALNHSSDEVCSVDNLYTIHSPNSICTTTPQPPPTANPNVSAIKDDPNDTSISNRIEVDTNTIILDPPVSRKRALLSLGKSKKLKM</sequence>
<keyword evidence="5" id="KW-0067">ATP-binding</keyword>
<dbReference type="Gene3D" id="3.10.110.10">
    <property type="entry name" value="Ubiquitin Conjugating Enzyme"/>
    <property type="match status" value="1"/>
</dbReference>
<dbReference type="GO" id="GO:0005524">
    <property type="term" value="F:ATP binding"/>
    <property type="evidence" value="ECO:0007669"/>
    <property type="project" value="UniProtKB-KW"/>
</dbReference>
<dbReference type="GO" id="GO:0061631">
    <property type="term" value="F:ubiquitin conjugating enzyme activity"/>
    <property type="evidence" value="ECO:0007669"/>
    <property type="project" value="UniProtKB-EC"/>
</dbReference>
<evidence type="ECO:0000256" key="3">
    <source>
        <dbReference type="ARBA" id="ARBA00022741"/>
    </source>
</evidence>
<keyword evidence="4" id="KW-0833">Ubl conjugation pathway</keyword>
<feature type="compositionally biased region" description="Polar residues" evidence="6">
    <location>
        <begin position="178"/>
        <end position="197"/>
    </location>
</feature>
<feature type="region of interest" description="Disordered" evidence="6">
    <location>
        <begin position="354"/>
        <end position="383"/>
    </location>
</feature>
<protein>
    <recommendedName>
        <fullName evidence="1">E2 ubiquitin-conjugating enzyme</fullName>
        <ecNumber evidence="1">2.3.2.23</ecNumber>
    </recommendedName>
</protein>
<dbReference type="SMART" id="SM00212">
    <property type="entry name" value="UBCc"/>
    <property type="match status" value="1"/>
</dbReference>
<evidence type="ECO:0000313" key="9">
    <source>
        <dbReference type="Proteomes" id="UP001206595"/>
    </source>
</evidence>
<dbReference type="AlphaFoldDB" id="A0AAD5EBC8"/>
<reference evidence="8" key="2">
    <citation type="journal article" date="2022" name="Proc. Natl. Acad. Sci. U.S.A.">
        <title>Diploid-dominant life cycles characterize the early evolution of Fungi.</title>
        <authorList>
            <person name="Amses K.R."/>
            <person name="Simmons D.R."/>
            <person name="Longcore J.E."/>
            <person name="Mondo S.J."/>
            <person name="Seto K."/>
            <person name="Jeronimo G.H."/>
            <person name="Bonds A.E."/>
            <person name="Quandt C.A."/>
            <person name="Davis W.J."/>
            <person name="Chang Y."/>
            <person name="Federici B.A."/>
            <person name="Kuo A."/>
            <person name="LaButti K."/>
            <person name="Pangilinan J."/>
            <person name="Andreopoulos W."/>
            <person name="Tritt A."/>
            <person name="Riley R."/>
            <person name="Hundley H."/>
            <person name="Johnson J."/>
            <person name="Lipzen A."/>
            <person name="Barry K."/>
            <person name="Lang B.F."/>
            <person name="Cuomo C.A."/>
            <person name="Buchler N.E."/>
            <person name="Grigoriev I.V."/>
            <person name="Spatafora J.W."/>
            <person name="Stajich J.E."/>
            <person name="James T.Y."/>
        </authorList>
    </citation>
    <scope>NUCLEOTIDE SEQUENCE</scope>
    <source>
        <strain evidence="8">AG</strain>
    </source>
</reference>
<dbReference type="PANTHER" id="PTHR24067">
    <property type="entry name" value="UBIQUITIN-CONJUGATING ENZYME E2"/>
    <property type="match status" value="1"/>
</dbReference>